<reference evidence="3 4" key="1">
    <citation type="submission" date="2023-08" db="EMBL/GenBank/DDBJ databases">
        <authorList>
            <person name="Girao M."/>
            <person name="Carvalho M.F."/>
        </authorList>
    </citation>
    <scope>NUCLEOTIDE SEQUENCE [LARGE SCALE GENOMIC DNA]</scope>
    <source>
        <strain evidence="3 4">CC-R104</strain>
    </source>
</reference>
<proteinExistence type="predicted"/>
<keyword evidence="4" id="KW-1185">Reference proteome</keyword>
<dbReference type="PROSITE" id="PS51257">
    <property type="entry name" value="PROKAR_LIPOPROTEIN"/>
    <property type="match status" value="1"/>
</dbReference>
<keyword evidence="2" id="KW-0472">Membrane</keyword>
<feature type="region of interest" description="Disordered" evidence="1">
    <location>
        <begin position="72"/>
        <end position="142"/>
    </location>
</feature>
<dbReference type="Proteomes" id="UP001331936">
    <property type="component" value="Unassembled WGS sequence"/>
</dbReference>
<accession>A0ABU7JWW1</accession>
<dbReference type="EMBL" id="JAUZMZ010000153">
    <property type="protein sequence ID" value="MEE2034511.1"/>
    <property type="molecule type" value="Genomic_DNA"/>
</dbReference>
<evidence type="ECO:0000313" key="4">
    <source>
        <dbReference type="Proteomes" id="UP001331936"/>
    </source>
</evidence>
<name>A0ABU7JWW1_9NOCA</name>
<feature type="transmembrane region" description="Helical" evidence="2">
    <location>
        <begin position="43"/>
        <end position="61"/>
    </location>
</feature>
<dbReference type="RefSeq" id="WP_330153880.1">
    <property type="nucleotide sequence ID" value="NZ_JAUZMZ010000153.1"/>
</dbReference>
<evidence type="ECO:0000313" key="3">
    <source>
        <dbReference type="EMBL" id="MEE2034511.1"/>
    </source>
</evidence>
<comment type="caution">
    <text evidence="3">The sequence shown here is derived from an EMBL/GenBank/DDBJ whole genome shotgun (WGS) entry which is preliminary data.</text>
</comment>
<keyword evidence="2" id="KW-1133">Transmembrane helix</keyword>
<sequence length="142" mass="16151">MSEYRPPRRFALVVLVIVAAGGCLGLGYWQWMRFEEAGGNYQNLGYAFQWPAFAFFCIYAYRRFVKLESEEAEAEATGGRRPSESAEPTEIPEELLPTRPRTIAEARADEAAADDDDPEARQTQEYNDYLAQLARRSDRSAQ</sequence>
<gene>
    <name evidence="3" type="ORF">Q8814_20730</name>
</gene>
<keyword evidence="2" id="KW-0812">Transmembrane</keyword>
<feature type="transmembrane region" description="Helical" evidence="2">
    <location>
        <begin position="12"/>
        <end position="31"/>
    </location>
</feature>
<organism evidence="3 4">
    <name type="scientific">Rhodococcus chondri</name>
    <dbReference type="NCBI Taxonomy" id="3065941"/>
    <lineage>
        <taxon>Bacteria</taxon>
        <taxon>Bacillati</taxon>
        <taxon>Actinomycetota</taxon>
        <taxon>Actinomycetes</taxon>
        <taxon>Mycobacteriales</taxon>
        <taxon>Nocardiaceae</taxon>
        <taxon>Rhodococcus</taxon>
    </lineage>
</organism>
<evidence type="ECO:0000256" key="2">
    <source>
        <dbReference type="SAM" id="Phobius"/>
    </source>
</evidence>
<evidence type="ECO:0000256" key="1">
    <source>
        <dbReference type="SAM" id="MobiDB-lite"/>
    </source>
</evidence>
<protein>
    <submittedName>
        <fullName evidence="3">Transcriptional regulator</fullName>
    </submittedName>
</protein>